<dbReference type="Gene3D" id="2.40.440.10">
    <property type="entry name" value="L,D-transpeptidase catalytic domain-like"/>
    <property type="match status" value="1"/>
</dbReference>
<dbReference type="InterPro" id="IPR005490">
    <property type="entry name" value="LD_TPept_cat_dom"/>
</dbReference>
<dbReference type="CDD" id="cd16913">
    <property type="entry name" value="YkuD_like"/>
    <property type="match status" value="1"/>
</dbReference>
<dbReference type="GO" id="GO:0018104">
    <property type="term" value="P:peptidoglycan-protein cross-linking"/>
    <property type="evidence" value="ECO:0007669"/>
    <property type="project" value="TreeGrafter"/>
</dbReference>
<evidence type="ECO:0000256" key="7">
    <source>
        <dbReference type="PROSITE-ProRule" id="PRU01373"/>
    </source>
</evidence>
<accession>A0A840A381</accession>
<evidence type="ECO:0000256" key="4">
    <source>
        <dbReference type="ARBA" id="ARBA00022960"/>
    </source>
</evidence>
<dbReference type="GO" id="GO:0071972">
    <property type="term" value="F:peptidoglycan L,D-transpeptidase activity"/>
    <property type="evidence" value="ECO:0007669"/>
    <property type="project" value="TreeGrafter"/>
</dbReference>
<feature type="signal peptide" evidence="8">
    <location>
        <begin position="1"/>
        <end position="20"/>
    </location>
</feature>
<comment type="similarity">
    <text evidence="2">Belongs to the YkuD family.</text>
</comment>
<feature type="active site" description="Proton donor/acceptor" evidence="7">
    <location>
        <position position="127"/>
    </location>
</feature>
<evidence type="ECO:0000256" key="8">
    <source>
        <dbReference type="SAM" id="SignalP"/>
    </source>
</evidence>
<protein>
    <recommendedName>
        <fullName evidence="9">L,D-TPase catalytic domain-containing protein</fullName>
    </recommendedName>
</protein>
<feature type="chain" id="PRO_5032709536" description="L,D-TPase catalytic domain-containing protein" evidence="8">
    <location>
        <begin position="21"/>
        <end position="334"/>
    </location>
</feature>
<comment type="caution">
    <text evidence="10">The sequence shown here is derived from an EMBL/GenBank/DDBJ whole genome shotgun (WGS) entry which is preliminary data.</text>
</comment>
<evidence type="ECO:0000256" key="1">
    <source>
        <dbReference type="ARBA" id="ARBA00004752"/>
    </source>
</evidence>
<dbReference type="SUPFAM" id="SSF141523">
    <property type="entry name" value="L,D-transpeptidase catalytic domain-like"/>
    <property type="match status" value="1"/>
</dbReference>
<dbReference type="GO" id="GO:0071555">
    <property type="term" value="P:cell wall organization"/>
    <property type="evidence" value="ECO:0007669"/>
    <property type="project" value="UniProtKB-UniRule"/>
</dbReference>
<sequence>MRICIVAALVCAALAGPALAQGSKVSSAVELARQAQNLKPGQWVWAPQVAPAGPIIVYVDLDRQLATVYRNGLRIGVSTISSGKAGHETPTGVFTILQKDKDHRSSTYDNASMPYQERLTWDGVALHAGGLPGYPESHGCIHLPYEFSKLLFGITQIGGTVVIAGRHGEPVTAREAGVLAPFGVGGAAEDRAPLSGGEAYRWTPEASPSGPVSIIISKADHRAVVLRNGVEIGRAHAEIEEDAVSTHVATLARGADGKAVWLRVGAPGHEEEAGQPVDPAAFEKIRAPKAFLDEVARVMTVGTTVLVTASPVGSDNSGTRLTVLSAVKGDQVTP</sequence>
<dbReference type="PANTHER" id="PTHR30582:SF2">
    <property type="entry name" value="L,D-TRANSPEPTIDASE YCIB-RELATED"/>
    <property type="match status" value="1"/>
</dbReference>
<reference evidence="10 11" key="1">
    <citation type="submission" date="2020-08" db="EMBL/GenBank/DDBJ databases">
        <title>Genomic Encyclopedia of Type Strains, Phase IV (KMG-IV): sequencing the most valuable type-strain genomes for metagenomic binning, comparative biology and taxonomic classification.</title>
        <authorList>
            <person name="Goeker M."/>
        </authorList>
    </citation>
    <scope>NUCLEOTIDE SEQUENCE [LARGE SCALE GENOMIC DNA]</scope>
    <source>
        <strain evidence="10 11">DSM 21793</strain>
    </source>
</reference>
<dbReference type="GO" id="GO:0005576">
    <property type="term" value="C:extracellular region"/>
    <property type="evidence" value="ECO:0007669"/>
    <property type="project" value="TreeGrafter"/>
</dbReference>
<dbReference type="UniPathway" id="UPA00219"/>
<organism evidence="10 11">
    <name type="scientific">Phenylobacterium haematophilum</name>
    <dbReference type="NCBI Taxonomy" id="98513"/>
    <lineage>
        <taxon>Bacteria</taxon>
        <taxon>Pseudomonadati</taxon>
        <taxon>Pseudomonadota</taxon>
        <taxon>Alphaproteobacteria</taxon>
        <taxon>Caulobacterales</taxon>
        <taxon>Caulobacteraceae</taxon>
        <taxon>Phenylobacterium</taxon>
    </lineage>
</organism>
<dbReference type="PANTHER" id="PTHR30582">
    <property type="entry name" value="L,D-TRANSPEPTIDASE"/>
    <property type="match status" value="1"/>
</dbReference>
<evidence type="ECO:0000256" key="6">
    <source>
        <dbReference type="ARBA" id="ARBA00023316"/>
    </source>
</evidence>
<proteinExistence type="inferred from homology"/>
<comment type="pathway">
    <text evidence="1 7">Cell wall biogenesis; peptidoglycan biosynthesis.</text>
</comment>
<dbReference type="GO" id="GO:0008360">
    <property type="term" value="P:regulation of cell shape"/>
    <property type="evidence" value="ECO:0007669"/>
    <property type="project" value="UniProtKB-UniRule"/>
</dbReference>
<dbReference type="EMBL" id="JACIDK010000011">
    <property type="protein sequence ID" value="MBB3893425.1"/>
    <property type="molecule type" value="Genomic_DNA"/>
</dbReference>
<dbReference type="InterPro" id="IPR050979">
    <property type="entry name" value="LD-transpeptidase"/>
</dbReference>
<keyword evidence="4 7" id="KW-0133">Cell shape</keyword>
<name>A0A840A381_9CAUL</name>
<keyword evidence="6 7" id="KW-0961">Cell wall biogenesis/degradation</keyword>
<evidence type="ECO:0000313" key="10">
    <source>
        <dbReference type="EMBL" id="MBB3893425.1"/>
    </source>
</evidence>
<dbReference type="PIRSF" id="PIRSF029342">
    <property type="entry name" value="UCP029342_ErfK/YbiS/YcfS/YnhG"/>
    <property type="match status" value="1"/>
</dbReference>
<dbReference type="InterPro" id="IPR016915">
    <property type="entry name" value="UCP029342"/>
</dbReference>
<keyword evidence="11" id="KW-1185">Reference proteome</keyword>
<keyword evidence="5 7" id="KW-0573">Peptidoglycan synthesis</keyword>
<keyword evidence="3" id="KW-0808">Transferase</keyword>
<feature type="active site" description="Nucleophile" evidence="7">
    <location>
        <position position="140"/>
    </location>
</feature>
<dbReference type="NCBIfam" id="NF004785">
    <property type="entry name" value="PRK06132.1-2"/>
    <property type="match status" value="1"/>
</dbReference>
<dbReference type="GO" id="GO:0016740">
    <property type="term" value="F:transferase activity"/>
    <property type="evidence" value="ECO:0007669"/>
    <property type="project" value="UniProtKB-KW"/>
</dbReference>
<dbReference type="PROSITE" id="PS52029">
    <property type="entry name" value="LD_TPASE"/>
    <property type="match status" value="1"/>
</dbReference>
<evidence type="ECO:0000256" key="5">
    <source>
        <dbReference type="ARBA" id="ARBA00022984"/>
    </source>
</evidence>
<evidence type="ECO:0000256" key="2">
    <source>
        <dbReference type="ARBA" id="ARBA00005992"/>
    </source>
</evidence>
<evidence type="ECO:0000259" key="9">
    <source>
        <dbReference type="PROSITE" id="PS52029"/>
    </source>
</evidence>
<evidence type="ECO:0000256" key="3">
    <source>
        <dbReference type="ARBA" id="ARBA00022679"/>
    </source>
</evidence>
<gene>
    <name evidence="10" type="ORF">GGQ61_004169</name>
</gene>
<feature type="domain" description="L,D-TPase catalytic" evidence="9">
    <location>
        <begin position="55"/>
        <end position="164"/>
    </location>
</feature>
<dbReference type="Pfam" id="PF03734">
    <property type="entry name" value="YkuD"/>
    <property type="match status" value="1"/>
</dbReference>
<dbReference type="RefSeq" id="WP_183776931.1">
    <property type="nucleotide sequence ID" value="NZ_JACIDK010000011.1"/>
</dbReference>
<keyword evidence="8" id="KW-0732">Signal</keyword>
<evidence type="ECO:0000313" key="11">
    <source>
        <dbReference type="Proteomes" id="UP000530564"/>
    </source>
</evidence>
<dbReference type="Proteomes" id="UP000530564">
    <property type="component" value="Unassembled WGS sequence"/>
</dbReference>
<dbReference type="InterPro" id="IPR038063">
    <property type="entry name" value="Transpep_catalytic_dom"/>
</dbReference>
<dbReference type="AlphaFoldDB" id="A0A840A381"/>